<evidence type="ECO:0000256" key="10">
    <source>
        <dbReference type="ARBA" id="ARBA00048793"/>
    </source>
</evidence>
<protein>
    <recommendedName>
        <fullName evidence="5 11">2-dehydropantoate 2-reductase</fullName>
        <ecNumber evidence="4 11">1.1.1.169</ecNumber>
    </recommendedName>
    <alternativeName>
        <fullName evidence="9 11">Ketopantoate reductase</fullName>
    </alternativeName>
</protein>
<evidence type="ECO:0000256" key="5">
    <source>
        <dbReference type="ARBA" id="ARBA00019465"/>
    </source>
</evidence>
<evidence type="ECO:0000256" key="6">
    <source>
        <dbReference type="ARBA" id="ARBA00022655"/>
    </source>
</evidence>
<comment type="catalytic activity">
    <reaction evidence="10 11">
        <text>(R)-pantoate + NADP(+) = 2-dehydropantoate + NADPH + H(+)</text>
        <dbReference type="Rhea" id="RHEA:16233"/>
        <dbReference type="ChEBI" id="CHEBI:11561"/>
        <dbReference type="ChEBI" id="CHEBI:15378"/>
        <dbReference type="ChEBI" id="CHEBI:15980"/>
        <dbReference type="ChEBI" id="CHEBI:57783"/>
        <dbReference type="ChEBI" id="CHEBI:58349"/>
        <dbReference type="EC" id="1.1.1.169"/>
    </reaction>
</comment>
<comment type="function">
    <text evidence="1 11">Catalyzes the NADPH-dependent reduction of ketopantoate into pantoic acid.</text>
</comment>
<dbReference type="SUPFAM" id="SSF48179">
    <property type="entry name" value="6-phosphogluconate dehydrogenase C-terminal domain-like"/>
    <property type="match status" value="1"/>
</dbReference>
<keyword evidence="6 11" id="KW-0566">Pantothenate biosynthesis</keyword>
<keyword evidence="7 11" id="KW-0521">NADP</keyword>
<evidence type="ECO:0000256" key="11">
    <source>
        <dbReference type="RuleBase" id="RU362068"/>
    </source>
</evidence>
<dbReference type="RefSeq" id="WP_381446898.1">
    <property type="nucleotide sequence ID" value="NZ_JBHSNP010000029.1"/>
</dbReference>
<evidence type="ECO:0000256" key="2">
    <source>
        <dbReference type="ARBA" id="ARBA00004994"/>
    </source>
</evidence>
<gene>
    <name evidence="14" type="ORF">ACFPTP_16100</name>
</gene>
<evidence type="ECO:0000256" key="4">
    <source>
        <dbReference type="ARBA" id="ARBA00013014"/>
    </source>
</evidence>
<keyword evidence="15" id="KW-1185">Reference proteome</keyword>
<evidence type="ECO:0000259" key="13">
    <source>
        <dbReference type="Pfam" id="PF08546"/>
    </source>
</evidence>
<dbReference type="NCBIfam" id="TIGR00745">
    <property type="entry name" value="apbA_panE"/>
    <property type="match status" value="1"/>
</dbReference>
<dbReference type="InterPro" id="IPR013752">
    <property type="entry name" value="KPA_reductase"/>
</dbReference>
<evidence type="ECO:0000313" key="15">
    <source>
        <dbReference type="Proteomes" id="UP001596071"/>
    </source>
</evidence>
<dbReference type="InterPro" id="IPR050838">
    <property type="entry name" value="Ketopantoate_reductase"/>
</dbReference>
<keyword evidence="8 11" id="KW-0560">Oxidoreductase</keyword>
<proteinExistence type="inferred from homology"/>
<feature type="domain" description="Ketopantoate reductase C-terminal" evidence="13">
    <location>
        <begin position="178"/>
        <end position="320"/>
    </location>
</feature>
<dbReference type="SUPFAM" id="SSF51735">
    <property type="entry name" value="NAD(P)-binding Rossmann-fold domains"/>
    <property type="match status" value="1"/>
</dbReference>
<dbReference type="InterPro" id="IPR013328">
    <property type="entry name" value="6PGD_dom2"/>
</dbReference>
<dbReference type="InterPro" id="IPR003710">
    <property type="entry name" value="ApbA"/>
</dbReference>
<evidence type="ECO:0000256" key="1">
    <source>
        <dbReference type="ARBA" id="ARBA00002919"/>
    </source>
</evidence>
<dbReference type="PANTHER" id="PTHR43765">
    <property type="entry name" value="2-DEHYDROPANTOATE 2-REDUCTASE-RELATED"/>
    <property type="match status" value="1"/>
</dbReference>
<feature type="domain" description="Ketopantoate reductase N-terminal" evidence="12">
    <location>
        <begin position="3"/>
        <end position="153"/>
    </location>
</feature>
<evidence type="ECO:0000256" key="8">
    <source>
        <dbReference type="ARBA" id="ARBA00023002"/>
    </source>
</evidence>
<dbReference type="InterPro" id="IPR008927">
    <property type="entry name" value="6-PGluconate_DH-like_C_sf"/>
</dbReference>
<evidence type="ECO:0000313" key="14">
    <source>
        <dbReference type="EMBL" id="MFC5604758.1"/>
    </source>
</evidence>
<evidence type="ECO:0000256" key="9">
    <source>
        <dbReference type="ARBA" id="ARBA00032024"/>
    </source>
</evidence>
<dbReference type="Proteomes" id="UP001596071">
    <property type="component" value="Unassembled WGS sequence"/>
</dbReference>
<reference evidence="15" key="1">
    <citation type="journal article" date="2019" name="Int. J. Syst. Evol. Microbiol.">
        <title>The Global Catalogue of Microorganisms (GCM) 10K type strain sequencing project: providing services to taxonomists for standard genome sequencing and annotation.</title>
        <authorList>
            <consortium name="The Broad Institute Genomics Platform"/>
            <consortium name="The Broad Institute Genome Sequencing Center for Infectious Disease"/>
            <person name="Wu L."/>
            <person name="Ma J."/>
        </authorList>
    </citation>
    <scope>NUCLEOTIDE SEQUENCE [LARGE SCALE GENOMIC DNA]</scope>
    <source>
        <strain evidence="15">KACC 11299</strain>
    </source>
</reference>
<dbReference type="EC" id="1.1.1.169" evidence="4 11"/>
<dbReference type="Pfam" id="PF02558">
    <property type="entry name" value="ApbA"/>
    <property type="match status" value="1"/>
</dbReference>
<organism evidence="14 15">
    <name type="scientific">Sporosarcina koreensis</name>
    <dbReference type="NCBI Taxonomy" id="334735"/>
    <lineage>
        <taxon>Bacteria</taxon>
        <taxon>Bacillati</taxon>
        <taxon>Bacillota</taxon>
        <taxon>Bacilli</taxon>
        <taxon>Bacillales</taxon>
        <taxon>Caryophanaceae</taxon>
        <taxon>Sporosarcina</taxon>
    </lineage>
</organism>
<dbReference type="Pfam" id="PF08546">
    <property type="entry name" value="ApbA_C"/>
    <property type="match status" value="1"/>
</dbReference>
<evidence type="ECO:0000256" key="7">
    <source>
        <dbReference type="ARBA" id="ARBA00022857"/>
    </source>
</evidence>
<comment type="similarity">
    <text evidence="3 11">Belongs to the ketopantoate reductase family.</text>
</comment>
<evidence type="ECO:0000256" key="3">
    <source>
        <dbReference type="ARBA" id="ARBA00007870"/>
    </source>
</evidence>
<accession>A0ABW0U2D4</accession>
<name>A0ABW0U2D4_9BACL</name>
<sequence>MNITVIGAGAIGGVIGAYLVKGGYNVTFIDKNEDHVHAMNENGLTIIEKVQQFTVKVKAFTVDQFLETRETLETVFLAVKAQHTVEAIESVKDRLSDDSYVVSFQNGLCEEEIASVIGIEKTIGCFVNLFADYLEPGIVEYGGVGSVYLGELDGRESKRLAELIEVLSSWGDAKSTNNIQGFLWSKLAYGAVLTATATTNMEIADFFEDAVYYPLVTSIAIEVLQVANKKGIFTESFDGWTPNILYPEYQKEKVDAQFLELAKKLRGYTKTRTGIWRDLAVRKRKTEVPQQLNPVILEGEKLGLSLPLLTRLVEMINEIEEGKRPLQSENLEELELAFK</sequence>
<dbReference type="Gene3D" id="1.10.1040.10">
    <property type="entry name" value="N-(1-d-carboxylethyl)-l-norvaline Dehydrogenase, domain 2"/>
    <property type="match status" value="1"/>
</dbReference>
<dbReference type="Gene3D" id="3.40.50.720">
    <property type="entry name" value="NAD(P)-binding Rossmann-like Domain"/>
    <property type="match status" value="1"/>
</dbReference>
<comment type="caution">
    <text evidence="14">The sequence shown here is derived from an EMBL/GenBank/DDBJ whole genome shotgun (WGS) entry which is preliminary data.</text>
</comment>
<dbReference type="InterPro" id="IPR013332">
    <property type="entry name" value="KPR_N"/>
</dbReference>
<dbReference type="EMBL" id="JBHSNP010000029">
    <property type="protein sequence ID" value="MFC5604758.1"/>
    <property type="molecule type" value="Genomic_DNA"/>
</dbReference>
<comment type="pathway">
    <text evidence="2 11">Cofactor biosynthesis; (R)-pantothenate biosynthesis; (R)-pantoate from 3-methyl-2-oxobutanoate: step 2/2.</text>
</comment>
<dbReference type="PANTHER" id="PTHR43765:SF2">
    <property type="entry name" value="2-DEHYDROPANTOATE 2-REDUCTASE"/>
    <property type="match status" value="1"/>
</dbReference>
<evidence type="ECO:0000259" key="12">
    <source>
        <dbReference type="Pfam" id="PF02558"/>
    </source>
</evidence>
<dbReference type="InterPro" id="IPR036291">
    <property type="entry name" value="NAD(P)-bd_dom_sf"/>
</dbReference>